<dbReference type="EMBL" id="JAOTPV010000002">
    <property type="protein sequence ID" value="KAJ4487580.1"/>
    <property type="molecule type" value="Genomic_DNA"/>
</dbReference>
<sequence length="294" mass="33338">MSWKTFHEIPIHIQYLIHAPRILLLFTASDLKTVMIPVTIFTVLSVPHTNVHSVLAASFWTWLHLLQFCVSNQSLYPEEDKFNKPWRPLPSNLIDLSTTRQLRWLLLPVCIGLSIHHQITSAGVLLSLAFMAHNELGLGSHWLLRNACNAWGYAMFNAGAASIANSGEFKAMKDGRLLYSSVYNGLIIFTTIYAQDFRDLEGDKLVGRCTLPIAVPEASRWAIMLSIWGWTLGLITTCHVTRSWMSLIFGAVGFAVGLRFYCFRTAIDDSRSYSLYNLWLVWAQLVHLPCMDSF</sequence>
<dbReference type="PANTHER" id="PTHR42723">
    <property type="entry name" value="CHLOROPHYLL SYNTHASE"/>
    <property type="match status" value="1"/>
</dbReference>
<name>A0A9W9DV94_9AGAR</name>
<evidence type="ECO:0000256" key="5">
    <source>
        <dbReference type="SAM" id="Phobius"/>
    </source>
</evidence>
<organism evidence="6 7">
    <name type="scientific">Lentinula aciculospora</name>
    <dbReference type="NCBI Taxonomy" id="153920"/>
    <lineage>
        <taxon>Eukaryota</taxon>
        <taxon>Fungi</taxon>
        <taxon>Dikarya</taxon>
        <taxon>Basidiomycota</taxon>
        <taxon>Agaricomycotina</taxon>
        <taxon>Agaricomycetes</taxon>
        <taxon>Agaricomycetidae</taxon>
        <taxon>Agaricales</taxon>
        <taxon>Marasmiineae</taxon>
        <taxon>Omphalotaceae</taxon>
        <taxon>Lentinula</taxon>
    </lineage>
</organism>
<feature type="transmembrane region" description="Helical" evidence="5">
    <location>
        <begin position="104"/>
        <end position="130"/>
    </location>
</feature>
<comment type="subcellular location">
    <subcellularLocation>
        <location evidence="1">Membrane</location>
        <topology evidence="1">Multi-pass membrane protein</topology>
    </subcellularLocation>
</comment>
<evidence type="ECO:0000313" key="6">
    <source>
        <dbReference type="EMBL" id="KAJ4487580.1"/>
    </source>
</evidence>
<dbReference type="GO" id="GO:0016765">
    <property type="term" value="F:transferase activity, transferring alkyl or aryl (other than methyl) groups"/>
    <property type="evidence" value="ECO:0007669"/>
    <property type="project" value="InterPro"/>
</dbReference>
<proteinExistence type="predicted"/>
<dbReference type="InterPro" id="IPR000537">
    <property type="entry name" value="UbiA_prenyltransferase"/>
</dbReference>
<dbReference type="OrthoDB" id="434972at2759"/>
<accession>A0A9W9DV94</accession>
<keyword evidence="2 5" id="KW-0812">Transmembrane</keyword>
<gene>
    <name evidence="6" type="ORF">J3R30DRAFT_3279938</name>
</gene>
<evidence type="ECO:0000256" key="1">
    <source>
        <dbReference type="ARBA" id="ARBA00004141"/>
    </source>
</evidence>
<comment type="caution">
    <text evidence="6">The sequence shown here is derived from an EMBL/GenBank/DDBJ whole genome shotgun (WGS) entry which is preliminary data.</text>
</comment>
<dbReference type="GO" id="GO:0016020">
    <property type="term" value="C:membrane"/>
    <property type="evidence" value="ECO:0007669"/>
    <property type="project" value="UniProtKB-SubCell"/>
</dbReference>
<evidence type="ECO:0000313" key="7">
    <source>
        <dbReference type="Proteomes" id="UP001150266"/>
    </source>
</evidence>
<dbReference type="Proteomes" id="UP001150266">
    <property type="component" value="Unassembled WGS sequence"/>
</dbReference>
<feature type="transmembrane region" description="Helical" evidence="5">
    <location>
        <begin position="247"/>
        <end position="267"/>
    </location>
</feature>
<keyword evidence="4 5" id="KW-0472">Membrane</keyword>
<dbReference type="Pfam" id="PF01040">
    <property type="entry name" value="UbiA"/>
    <property type="match status" value="1"/>
</dbReference>
<dbReference type="InterPro" id="IPR050475">
    <property type="entry name" value="Prenyltransferase_related"/>
</dbReference>
<evidence type="ECO:0000256" key="3">
    <source>
        <dbReference type="ARBA" id="ARBA00022989"/>
    </source>
</evidence>
<dbReference type="AlphaFoldDB" id="A0A9W9DV94"/>
<keyword evidence="7" id="KW-1185">Reference proteome</keyword>
<dbReference type="PANTHER" id="PTHR42723:SF1">
    <property type="entry name" value="CHLOROPHYLL SYNTHASE, CHLOROPLASTIC"/>
    <property type="match status" value="1"/>
</dbReference>
<feature type="transmembrane region" description="Helical" evidence="5">
    <location>
        <begin position="142"/>
        <end position="165"/>
    </location>
</feature>
<protein>
    <submittedName>
        <fullName evidence="6">UbiA prenyltransferase family</fullName>
    </submittedName>
</protein>
<feature type="transmembrane region" description="Helical" evidence="5">
    <location>
        <begin position="177"/>
        <end position="195"/>
    </location>
</feature>
<evidence type="ECO:0000256" key="4">
    <source>
        <dbReference type="ARBA" id="ARBA00023136"/>
    </source>
</evidence>
<evidence type="ECO:0000256" key="2">
    <source>
        <dbReference type="ARBA" id="ARBA00022692"/>
    </source>
</evidence>
<keyword evidence="3 5" id="KW-1133">Transmembrane helix</keyword>
<dbReference type="CDD" id="cd13965">
    <property type="entry name" value="PT_UbiA_3"/>
    <property type="match status" value="1"/>
</dbReference>
<reference evidence="6" key="1">
    <citation type="submission" date="2022-08" db="EMBL/GenBank/DDBJ databases">
        <title>A Global Phylogenomic Analysis of the Shiitake Genus Lentinula.</title>
        <authorList>
            <consortium name="DOE Joint Genome Institute"/>
            <person name="Sierra-Patev S."/>
            <person name="Min B."/>
            <person name="Naranjo-Ortiz M."/>
            <person name="Looney B."/>
            <person name="Konkel Z."/>
            <person name="Slot J.C."/>
            <person name="Sakamoto Y."/>
            <person name="Steenwyk J.L."/>
            <person name="Rokas A."/>
            <person name="Carro J."/>
            <person name="Camarero S."/>
            <person name="Ferreira P."/>
            <person name="Molpeceres G."/>
            <person name="Ruiz-Duenas F.J."/>
            <person name="Serrano A."/>
            <person name="Henrissat B."/>
            <person name="Drula E."/>
            <person name="Hughes K.W."/>
            <person name="Mata J.L."/>
            <person name="Ishikawa N.K."/>
            <person name="Vargas-Isla R."/>
            <person name="Ushijima S."/>
            <person name="Smith C.A."/>
            <person name="Ahrendt S."/>
            <person name="Andreopoulos W."/>
            <person name="He G."/>
            <person name="Labutti K."/>
            <person name="Lipzen A."/>
            <person name="Ng V."/>
            <person name="Riley R."/>
            <person name="Sandor L."/>
            <person name="Barry K."/>
            <person name="Martinez A.T."/>
            <person name="Xiao Y."/>
            <person name="Gibbons J.G."/>
            <person name="Terashima K."/>
            <person name="Grigoriev I.V."/>
            <person name="Hibbett D.S."/>
        </authorList>
    </citation>
    <scope>NUCLEOTIDE SEQUENCE</scope>
    <source>
        <strain evidence="6">JLM2183</strain>
    </source>
</reference>